<keyword evidence="2" id="KW-0812">Transmembrane</keyword>
<dbReference type="Pfam" id="PF13205">
    <property type="entry name" value="Big_5"/>
    <property type="match status" value="1"/>
</dbReference>
<dbReference type="KEGG" id="mpro:BJP34_27855"/>
<keyword evidence="2" id="KW-1133">Transmembrane helix</keyword>
<evidence type="ECO:0000313" key="4">
    <source>
        <dbReference type="EMBL" id="AOX02748.1"/>
    </source>
</evidence>
<dbReference type="EMBL" id="CP017599">
    <property type="protein sequence ID" value="AOX02748.1"/>
    <property type="molecule type" value="Genomic_DNA"/>
</dbReference>
<dbReference type="Gene3D" id="2.60.40.3710">
    <property type="match status" value="1"/>
</dbReference>
<keyword evidence="1" id="KW-0732">Signal</keyword>
<dbReference type="SUPFAM" id="SSF69304">
    <property type="entry name" value="Tricorn protease N-terminal domain"/>
    <property type="match status" value="1"/>
</dbReference>
<reference evidence="5" key="1">
    <citation type="submission" date="2016-10" db="EMBL/GenBank/DDBJ databases">
        <title>Comparative genomics uncovers the prolific and rare metabolic potential of the cyanobacterial genus Moorea.</title>
        <authorList>
            <person name="Leao T."/>
            <person name="Castelao G."/>
            <person name="Korobeynikov A."/>
            <person name="Monroe E.A."/>
            <person name="Podell S."/>
            <person name="Glukhov E."/>
            <person name="Allen E."/>
            <person name="Gerwick W.H."/>
            <person name="Gerwick L."/>
        </authorList>
    </citation>
    <scope>NUCLEOTIDE SEQUENCE [LARGE SCALE GENOMIC DNA]</scope>
    <source>
        <strain evidence="5">PAL-8-15-08-1</strain>
    </source>
</reference>
<evidence type="ECO:0000256" key="1">
    <source>
        <dbReference type="ARBA" id="ARBA00022729"/>
    </source>
</evidence>
<sequence length="494" mass="54806">MKIQTFLQPIDRTAGVVIVILSLLIGILLWTGDRTAPRVREFTWQDKQVGAEDKAFILTFSRPMDQTSVEANLNIVPPIPGKISWAGRKMAYTPLLPLPYGTEYQFQLTGAVDQFAKPGNKTAMEPFKASFRTRDRAFAYVGVKAEEQGRLIFYNLTRQQKTILTPPDLLVMDFKFYPDGSRILFSGVRSQNQEQDLLSAKLYTVTTGISTRAPAQATVSSDSAGKVEQVLDSKDYQNLKFDLSADGKTIVVQRVSRSNPSEFGLWTIQPGAKPRPLDHEPGGDFLITPDSNAIAMAQGQGVGILPLTPNAQPLDFLPKFGMVINFAKDGSAAVMVKFNSDYTRSLFLVKNQGSEQEILRTTGSVHSCEFSAQNQILYCLLSQLIVGEEFKEEPFLAAISLKPNDKNEYTLKRLIVLPEQQEVHMSLSPDDLGILFDQIVPEQSSEEGLITDEGQIIANARLWLLPLVDDTSSDTPVKLEAEPLLTGFNARWLP</sequence>
<dbReference type="InterPro" id="IPR032812">
    <property type="entry name" value="SbsA_Ig"/>
</dbReference>
<evidence type="ECO:0000256" key="2">
    <source>
        <dbReference type="SAM" id="Phobius"/>
    </source>
</evidence>
<name>A0A1D8TYM8_9CYAN</name>
<feature type="transmembrane region" description="Helical" evidence="2">
    <location>
        <begin position="12"/>
        <end position="30"/>
    </location>
</feature>
<feature type="domain" description="SbsA Ig-like" evidence="3">
    <location>
        <begin position="33"/>
        <end position="133"/>
    </location>
</feature>
<protein>
    <recommendedName>
        <fullName evidence="3">SbsA Ig-like domain-containing protein</fullName>
    </recommendedName>
</protein>
<dbReference type="OrthoDB" id="475437at2"/>
<gene>
    <name evidence="4" type="ORF">BJP34_27855</name>
</gene>
<dbReference type="Gene3D" id="2.120.10.30">
    <property type="entry name" value="TolB, C-terminal domain"/>
    <property type="match status" value="1"/>
</dbReference>
<dbReference type="Proteomes" id="UP000177870">
    <property type="component" value="Chromosome"/>
</dbReference>
<evidence type="ECO:0000313" key="5">
    <source>
        <dbReference type="Proteomes" id="UP000177870"/>
    </source>
</evidence>
<organism evidence="4 5">
    <name type="scientific">Moorena producens PAL-8-15-08-1</name>
    <dbReference type="NCBI Taxonomy" id="1458985"/>
    <lineage>
        <taxon>Bacteria</taxon>
        <taxon>Bacillati</taxon>
        <taxon>Cyanobacteriota</taxon>
        <taxon>Cyanophyceae</taxon>
        <taxon>Coleofasciculales</taxon>
        <taxon>Coleofasciculaceae</taxon>
        <taxon>Moorena</taxon>
    </lineage>
</organism>
<dbReference type="InterPro" id="IPR011042">
    <property type="entry name" value="6-blade_b-propeller_TolB-like"/>
</dbReference>
<accession>A0A1D8TYM8</accession>
<keyword evidence="2" id="KW-0472">Membrane</keyword>
<dbReference type="RefSeq" id="WP_070395148.1">
    <property type="nucleotide sequence ID" value="NZ_CP017599.1"/>
</dbReference>
<dbReference type="AlphaFoldDB" id="A0A1D8TYM8"/>
<evidence type="ECO:0000259" key="3">
    <source>
        <dbReference type="Pfam" id="PF13205"/>
    </source>
</evidence>
<dbReference type="STRING" id="1458985.BJP34_27855"/>
<proteinExistence type="predicted"/>